<dbReference type="Gene3D" id="3.90.180.10">
    <property type="entry name" value="Medium-chain alcohol dehydrogenases, catalytic domain"/>
    <property type="match status" value="1"/>
</dbReference>
<dbReference type="PANTHER" id="PTHR48106:SF8">
    <property type="entry name" value="OS02G0805600 PROTEIN"/>
    <property type="match status" value="1"/>
</dbReference>
<dbReference type="NCBIfam" id="TIGR02824">
    <property type="entry name" value="quinone_pig3"/>
    <property type="match status" value="1"/>
</dbReference>
<dbReference type="InterPro" id="IPR014189">
    <property type="entry name" value="Quinone_OxRdtase_PIG3"/>
</dbReference>
<evidence type="ECO:0000313" key="5">
    <source>
        <dbReference type="Proteomes" id="UP000192266"/>
    </source>
</evidence>
<keyword evidence="2" id="KW-0560">Oxidoreductase</keyword>
<dbReference type="InterPro" id="IPR013154">
    <property type="entry name" value="ADH-like_N"/>
</dbReference>
<proteinExistence type="predicted"/>
<feature type="domain" description="Enoyl reductase (ER)" evidence="3">
    <location>
        <begin position="65"/>
        <end position="376"/>
    </location>
</feature>
<evidence type="ECO:0000256" key="1">
    <source>
        <dbReference type="ARBA" id="ARBA00022857"/>
    </source>
</evidence>
<keyword evidence="5" id="KW-1185">Reference proteome</keyword>
<evidence type="ECO:0000256" key="2">
    <source>
        <dbReference type="ARBA" id="ARBA00023002"/>
    </source>
</evidence>
<keyword evidence="1" id="KW-0521">NADP</keyword>
<dbReference type="AlphaFoldDB" id="A0A1W1W084"/>
<dbReference type="SUPFAM" id="SSF51735">
    <property type="entry name" value="NAD(P)-binding Rossmann-fold domains"/>
    <property type="match status" value="1"/>
</dbReference>
<evidence type="ECO:0000259" key="3">
    <source>
        <dbReference type="SMART" id="SM00829"/>
    </source>
</evidence>
<name>A0A1W1W084_9BACT</name>
<dbReference type="SMART" id="SM00829">
    <property type="entry name" value="PKS_ER"/>
    <property type="match status" value="1"/>
</dbReference>
<protein>
    <submittedName>
        <fullName evidence="4">NAD(P)H quinone oxidoreductase, PIG3 family</fullName>
    </submittedName>
</protein>
<dbReference type="InterPro" id="IPR020843">
    <property type="entry name" value="ER"/>
</dbReference>
<sequence length="378" mass="41074">MVGTVHGRVFVSERYNNLYRALMIALATMQRCEYASLHRRLLIIHYQTKYMNSEHMQAVTVAKAGGPEMLQVRQQPVPQPAVHEVLVRVHAAGVNRPDVLLRQGKYAGSGDVQGLIPGLEVAGTIVQCGAEVTRWQEGDAVCALLAVGGYAEYVAVDARHCLPVPAGWSFIEAASLPETVFTVWHNVFQRGQLRGGETLLVHGGSSGIGITAIQLAHALGSRVFVTAGSDEKCEACCTLGADRCINYKTEDFEAVLQAEGGVDVVLDMVGGDYIPKNLRLLRDDGRLVFINAMQGAKAEFNALEVMRRRLTITGSTLRPRSAGFKAALAAEVEKNVWPLLAGGLFKPVIYKVFELDEAAAAHRLMESSAHIGKIMLRL</sequence>
<dbReference type="InterPro" id="IPR011032">
    <property type="entry name" value="GroES-like_sf"/>
</dbReference>
<dbReference type="Proteomes" id="UP000192266">
    <property type="component" value="Unassembled WGS sequence"/>
</dbReference>
<dbReference type="PANTHER" id="PTHR48106">
    <property type="entry name" value="QUINONE OXIDOREDUCTASE PIG3-RELATED"/>
    <property type="match status" value="1"/>
</dbReference>
<dbReference type="Pfam" id="PF08240">
    <property type="entry name" value="ADH_N"/>
    <property type="match status" value="1"/>
</dbReference>
<dbReference type="Pfam" id="PF00107">
    <property type="entry name" value="ADH_zinc_N"/>
    <property type="match status" value="1"/>
</dbReference>
<dbReference type="EMBL" id="FWWW01000090">
    <property type="protein sequence ID" value="SMB99029.1"/>
    <property type="molecule type" value="Genomic_DNA"/>
</dbReference>
<organism evidence="4 5">
    <name type="scientific">Hymenobacter roseosalivarius DSM 11622</name>
    <dbReference type="NCBI Taxonomy" id="645990"/>
    <lineage>
        <taxon>Bacteria</taxon>
        <taxon>Pseudomonadati</taxon>
        <taxon>Bacteroidota</taxon>
        <taxon>Cytophagia</taxon>
        <taxon>Cytophagales</taxon>
        <taxon>Hymenobacteraceae</taxon>
        <taxon>Hymenobacter</taxon>
    </lineage>
</organism>
<dbReference type="GO" id="GO:0070402">
    <property type="term" value="F:NADPH binding"/>
    <property type="evidence" value="ECO:0007669"/>
    <property type="project" value="TreeGrafter"/>
</dbReference>
<accession>A0A1W1W084</accession>
<reference evidence="4 5" key="1">
    <citation type="submission" date="2017-04" db="EMBL/GenBank/DDBJ databases">
        <authorList>
            <person name="Afonso C.L."/>
            <person name="Miller P.J."/>
            <person name="Scott M.A."/>
            <person name="Spackman E."/>
            <person name="Goraichik I."/>
            <person name="Dimitrov K.M."/>
            <person name="Suarez D.L."/>
            <person name="Swayne D.E."/>
        </authorList>
    </citation>
    <scope>NUCLEOTIDE SEQUENCE [LARGE SCALE GENOMIC DNA]</scope>
    <source>
        <strain evidence="4 5">DSM 11622</strain>
    </source>
</reference>
<dbReference type="GO" id="GO:0016651">
    <property type="term" value="F:oxidoreductase activity, acting on NAD(P)H"/>
    <property type="evidence" value="ECO:0007669"/>
    <property type="project" value="TreeGrafter"/>
</dbReference>
<dbReference type="STRING" id="645990.SAMN00120144_3675"/>
<evidence type="ECO:0000313" key="4">
    <source>
        <dbReference type="EMBL" id="SMB99029.1"/>
    </source>
</evidence>
<dbReference type="InterPro" id="IPR036291">
    <property type="entry name" value="NAD(P)-bd_dom_sf"/>
</dbReference>
<dbReference type="SUPFAM" id="SSF50129">
    <property type="entry name" value="GroES-like"/>
    <property type="match status" value="1"/>
</dbReference>
<dbReference type="CDD" id="cd05276">
    <property type="entry name" value="p53_inducible_oxidoreductase"/>
    <property type="match status" value="1"/>
</dbReference>
<dbReference type="Gene3D" id="3.40.50.720">
    <property type="entry name" value="NAD(P)-binding Rossmann-like Domain"/>
    <property type="match status" value="1"/>
</dbReference>
<gene>
    <name evidence="4" type="ORF">SAMN00120144_3675</name>
</gene>
<dbReference type="InterPro" id="IPR013149">
    <property type="entry name" value="ADH-like_C"/>
</dbReference>